<accession>A0AAD5WTD7</accession>
<dbReference type="Proteomes" id="UP001201980">
    <property type="component" value="Unassembled WGS sequence"/>
</dbReference>
<keyword evidence="2" id="KW-0812">Transmembrane</keyword>
<dbReference type="EMBL" id="JAKWBI020000124">
    <property type="protein sequence ID" value="KAJ2902112.1"/>
    <property type="molecule type" value="Genomic_DNA"/>
</dbReference>
<feature type="transmembrane region" description="Helical" evidence="2">
    <location>
        <begin position="172"/>
        <end position="194"/>
    </location>
</feature>
<evidence type="ECO:0000313" key="4">
    <source>
        <dbReference type="EMBL" id="KAJ2902112.1"/>
    </source>
</evidence>
<feature type="compositionally biased region" description="Polar residues" evidence="1">
    <location>
        <begin position="406"/>
        <end position="417"/>
    </location>
</feature>
<evidence type="ECO:0000256" key="1">
    <source>
        <dbReference type="SAM" id="MobiDB-lite"/>
    </source>
</evidence>
<sequence>MYESDEKNLFDYVTRSLDEEENFHFLQFEFLQRLNLTQFEVRLARLKSRIQKNKKGDNSDVETLEKTLRGYAQAVRDYKLFKSQQLMTTVELSHRKLLLQRYFQHSSDYNDPYQSHYAYYKTASSPVDPLRKAFMRRLPSQLTYSHEERRQRAREFEEGKPPLMVSKFVDGLVRFVLAVTGGLFLVVPMMIMAIKPSETKSLIMVSVSLLVFSLVLAMGIKVSNVETLVATATYAAVLVVFVGTSTDGTGLAALIPDIHPPLPDTNVFTETLPEAMLHIGKSFCANNLLPFSLLYQRQRMVHIFRSGKSKSEKNRQAHTEGDFRHLTRSQGLGDPEATTRNTHQERESIWSLFHPQRLFSQRSTPLAPRREHRISQSPSLGELTSGITASLSNIGEGRASHERAQSTHSGRSWSSLHSAKGSKLSRIWGLLGQKLHHGRKSSDSMRRVKSHLSGRSSGAMSYSSQASKDDPIQQALEAMKLNLDNAFKDTKWIRLEIPTEDFDYLLETGDYPQAFRVATLDLSGHLGLLGTTASRTEIHTVPPGLKPTPSGRNTNKGPGDWQRPKMIWTDGNKSFAKTSIDELHGGMEFRTPGREFERIEVIMTHRAQPGLRTGCQLWLPGPRESGLILKLES</sequence>
<feature type="region of interest" description="Disordered" evidence="1">
    <location>
        <begin position="361"/>
        <end position="418"/>
    </location>
</feature>
<dbReference type="AlphaFoldDB" id="A0AAD5WTD7"/>
<feature type="region of interest" description="Disordered" evidence="1">
    <location>
        <begin position="306"/>
        <end position="345"/>
    </location>
</feature>
<keyword evidence="2" id="KW-1133">Transmembrane helix</keyword>
<evidence type="ECO:0000313" key="5">
    <source>
        <dbReference type="Proteomes" id="UP001201980"/>
    </source>
</evidence>
<comment type="caution">
    <text evidence="4">The sequence shown here is derived from an EMBL/GenBank/DDBJ whole genome shotgun (WGS) entry which is preliminary data.</text>
</comment>
<evidence type="ECO:0000256" key="2">
    <source>
        <dbReference type="SAM" id="Phobius"/>
    </source>
</evidence>
<name>A0AAD5WTD7_9PEZI</name>
<feature type="transmembrane region" description="Helical" evidence="2">
    <location>
        <begin position="232"/>
        <end position="255"/>
    </location>
</feature>
<feature type="domain" description="DUF6594" evidence="3">
    <location>
        <begin position="21"/>
        <end position="239"/>
    </location>
</feature>
<keyword evidence="2" id="KW-0472">Membrane</keyword>
<keyword evidence="5" id="KW-1185">Reference proteome</keyword>
<protein>
    <recommendedName>
        <fullName evidence="3">DUF6594 domain-containing protein</fullName>
    </recommendedName>
</protein>
<organism evidence="4 5">
    <name type="scientific">Zalerion maritima</name>
    <dbReference type="NCBI Taxonomy" id="339359"/>
    <lineage>
        <taxon>Eukaryota</taxon>
        <taxon>Fungi</taxon>
        <taxon>Dikarya</taxon>
        <taxon>Ascomycota</taxon>
        <taxon>Pezizomycotina</taxon>
        <taxon>Sordariomycetes</taxon>
        <taxon>Lulworthiomycetidae</taxon>
        <taxon>Lulworthiales</taxon>
        <taxon>Lulworthiaceae</taxon>
        <taxon>Zalerion</taxon>
    </lineage>
</organism>
<feature type="transmembrane region" description="Helical" evidence="2">
    <location>
        <begin position="200"/>
        <end position="220"/>
    </location>
</feature>
<feature type="region of interest" description="Disordered" evidence="1">
    <location>
        <begin position="538"/>
        <end position="565"/>
    </location>
</feature>
<dbReference type="InterPro" id="IPR046529">
    <property type="entry name" value="DUF6594"/>
</dbReference>
<feature type="compositionally biased region" description="Basic and acidic residues" evidence="1">
    <location>
        <begin position="309"/>
        <end position="325"/>
    </location>
</feature>
<dbReference type="Pfam" id="PF20237">
    <property type="entry name" value="DUF6594"/>
    <property type="match status" value="1"/>
</dbReference>
<gene>
    <name evidence="4" type="ORF">MKZ38_001021</name>
</gene>
<proteinExistence type="predicted"/>
<feature type="compositionally biased region" description="Low complexity" evidence="1">
    <location>
        <begin position="453"/>
        <end position="466"/>
    </location>
</feature>
<reference evidence="4" key="1">
    <citation type="submission" date="2022-07" db="EMBL/GenBank/DDBJ databases">
        <title>Draft genome sequence of Zalerion maritima ATCC 34329, a (micro)plastics degrading marine fungus.</title>
        <authorList>
            <person name="Paco A."/>
            <person name="Goncalves M.F.M."/>
            <person name="Rocha-Santos T.A.P."/>
            <person name="Alves A."/>
        </authorList>
    </citation>
    <scope>NUCLEOTIDE SEQUENCE</scope>
    <source>
        <strain evidence="4">ATCC 34329</strain>
    </source>
</reference>
<evidence type="ECO:0000259" key="3">
    <source>
        <dbReference type="Pfam" id="PF20237"/>
    </source>
</evidence>
<feature type="region of interest" description="Disordered" evidence="1">
    <location>
        <begin position="438"/>
        <end position="467"/>
    </location>
</feature>